<dbReference type="InterPro" id="IPR039537">
    <property type="entry name" value="Retrotran_Ty1/copia-like"/>
</dbReference>
<gene>
    <name evidence="4" type="ORF">Tci_026757</name>
</gene>
<dbReference type="GO" id="GO:0046872">
    <property type="term" value="F:metal ion binding"/>
    <property type="evidence" value="ECO:0007669"/>
    <property type="project" value="UniProtKB-KW"/>
</dbReference>
<evidence type="ECO:0000313" key="4">
    <source>
        <dbReference type="EMBL" id="GEU54779.1"/>
    </source>
</evidence>
<reference evidence="4" key="1">
    <citation type="journal article" date="2019" name="Sci. Rep.">
        <title>Draft genome of Tanacetum cinerariifolium, the natural source of mosquito coil.</title>
        <authorList>
            <person name="Yamashiro T."/>
            <person name="Shiraishi A."/>
            <person name="Satake H."/>
            <person name="Nakayama K."/>
        </authorList>
    </citation>
    <scope>NUCLEOTIDE SEQUENCE</scope>
</reference>
<dbReference type="InterPro" id="IPR012337">
    <property type="entry name" value="RNaseH-like_sf"/>
</dbReference>
<name>A0A6L2L0L4_TANCI</name>
<proteinExistence type="predicted"/>
<dbReference type="Pfam" id="PF07727">
    <property type="entry name" value="RVT_2"/>
    <property type="match status" value="1"/>
</dbReference>
<evidence type="ECO:0000256" key="1">
    <source>
        <dbReference type="ARBA" id="ARBA00022723"/>
    </source>
</evidence>
<sequence>MMVMNSQKHHCHTLYAYFAAEGIQHQTSVARTPEQNGVVKIRNRTLVEAARTMLSAAKVPLFSGLKQLQLHVLLKTVLYEDLGKLKSKADIGIFVGYSPAKRLIGFGEMTTKIEEATLDGGLKYSSNIGLNKVSQSFFIGRTYGVGEGGFGTSPELSVLGAIRIFIAYAAHINMIVYQMDVKTSFLNGILCEEVYVSQPDGVVDQDNPNHMYNLKKALYGLKQAPRSCDPVDTPIVEKSKLDANPHGKEVDPTHYHGMIGSLMYLSASQPDLVFVVCMCV</sequence>
<dbReference type="EMBL" id="BKCJ010003388">
    <property type="protein sequence ID" value="GEU54779.1"/>
    <property type="molecule type" value="Genomic_DNA"/>
</dbReference>
<keyword evidence="1" id="KW-0479">Metal-binding</keyword>
<dbReference type="AlphaFoldDB" id="A0A6L2L0L4"/>
<dbReference type="PANTHER" id="PTHR42648">
    <property type="entry name" value="TRANSPOSASE, PUTATIVE-RELATED"/>
    <property type="match status" value="1"/>
</dbReference>
<accession>A0A6L2L0L4</accession>
<dbReference type="GO" id="GO:0016787">
    <property type="term" value="F:hydrolase activity"/>
    <property type="evidence" value="ECO:0007669"/>
    <property type="project" value="UniProtKB-KW"/>
</dbReference>
<feature type="domain" description="Reverse transcriptase Ty1/copia-type" evidence="3">
    <location>
        <begin position="159"/>
        <end position="228"/>
    </location>
</feature>
<protein>
    <submittedName>
        <fullName evidence="4">Copia protein</fullName>
    </submittedName>
</protein>
<dbReference type="InterPro" id="IPR036397">
    <property type="entry name" value="RNaseH_sf"/>
</dbReference>
<dbReference type="SUPFAM" id="SSF53098">
    <property type="entry name" value="Ribonuclease H-like"/>
    <property type="match status" value="1"/>
</dbReference>
<dbReference type="InterPro" id="IPR013103">
    <property type="entry name" value="RVT_2"/>
</dbReference>
<evidence type="ECO:0000256" key="2">
    <source>
        <dbReference type="ARBA" id="ARBA00022801"/>
    </source>
</evidence>
<keyword evidence="2" id="KW-0378">Hydrolase</keyword>
<dbReference type="Gene3D" id="3.30.420.10">
    <property type="entry name" value="Ribonuclease H-like superfamily/Ribonuclease H"/>
    <property type="match status" value="1"/>
</dbReference>
<dbReference type="GO" id="GO:0003676">
    <property type="term" value="F:nucleic acid binding"/>
    <property type="evidence" value="ECO:0007669"/>
    <property type="project" value="InterPro"/>
</dbReference>
<comment type="caution">
    <text evidence="4">The sequence shown here is derived from an EMBL/GenBank/DDBJ whole genome shotgun (WGS) entry which is preliminary data.</text>
</comment>
<organism evidence="4">
    <name type="scientific">Tanacetum cinerariifolium</name>
    <name type="common">Dalmatian daisy</name>
    <name type="synonym">Chrysanthemum cinerariifolium</name>
    <dbReference type="NCBI Taxonomy" id="118510"/>
    <lineage>
        <taxon>Eukaryota</taxon>
        <taxon>Viridiplantae</taxon>
        <taxon>Streptophyta</taxon>
        <taxon>Embryophyta</taxon>
        <taxon>Tracheophyta</taxon>
        <taxon>Spermatophyta</taxon>
        <taxon>Magnoliopsida</taxon>
        <taxon>eudicotyledons</taxon>
        <taxon>Gunneridae</taxon>
        <taxon>Pentapetalae</taxon>
        <taxon>asterids</taxon>
        <taxon>campanulids</taxon>
        <taxon>Asterales</taxon>
        <taxon>Asteraceae</taxon>
        <taxon>Asteroideae</taxon>
        <taxon>Anthemideae</taxon>
        <taxon>Anthemidinae</taxon>
        <taxon>Tanacetum</taxon>
    </lineage>
</organism>
<dbReference type="PANTHER" id="PTHR42648:SF21">
    <property type="entry name" value="CYSTEINE-RICH RLK (RECEPTOR-LIKE PROTEIN KINASE) 8"/>
    <property type="match status" value="1"/>
</dbReference>
<evidence type="ECO:0000259" key="3">
    <source>
        <dbReference type="Pfam" id="PF07727"/>
    </source>
</evidence>